<keyword evidence="4" id="KW-1185">Reference proteome</keyword>
<dbReference type="Proteomes" id="UP001304298">
    <property type="component" value="Unassembled WGS sequence"/>
</dbReference>
<dbReference type="SUPFAM" id="SSF52540">
    <property type="entry name" value="P-loop containing nucleoside triphosphate hydrolases"/>
    <property type="match status" value="1"/>
</dbReference>
<evidence type="ECO:0000259" key="2">
    <source>
        <dbReference type="Pfam" id="PF14130"/>
    </source>
</evidence>
<dbReference type="InterPro" id="IPR025382">
    <property type="entry name" value="Cap4-like_endonuclease_dom"/>
</dbReference>
<dbReference type="InterPro" id="IPR027417">
    <property type="entry name" value="P-loop_NTPase"/>
</dbReference>
<feature type="domain" description="ORC1/DEAH AAA+ ATPase" evidence="1">
    <location>
        <begin position="244"/>
        <end position="362"/>
    </location>
</feature>
<accession>A0ABU5R972</accession>
<protein>
    <submittedName>
        <fullName evidence="3">DsDNA nuclease domain-containing protein</fullName>
    </submittedName>
</protein>
<dbReference type="RefSeq" id="WP_323330546.1">
    <property type="nucleotide sequence ID" value="NZ_JAYFSI010000005.1"/>
</dbReference>
<evidence type="ECO:0000259" key="1">
    <source>
        <dbReference type="Pfam" id="PF13401"/>
    </source>
</evidence>
<evidence type="ECO:0000313" key="3">
    <source>
        <dbReference type="EMBL" id="MEA5362798.1"/>
    </source>
</evidence>
<dbReference type="Pfam" id="PF14130">
    <property type="entry name" value="Cap4_nuclease"/>
    <property type="match status" value="1"/>
</dbReference>
<dbReference type="Pfam" id="PF13401">
    <property type="entry name" value="AAA_22"/>
    <property type="match status" value="1"/>
</dbReference>
<feature type="domain" description="CD-NTase associated protein 4-like DNA endonuclease" evidence="2">
    <location>
        <begin position="24"/>
        <end position="77"/>
    </location>
</feature>
<comment type="caution">
    <text evidence="3">The sequence shown here is derived from an EMBL/GenBank/DDBJ whole genome shotgun (WGS) entry which is preliminary data.</text>
</comment>
<organism evidence="3 4">
    <name type="scientific">Amycolatopsis heterodermiae</name>
    <dbReference type="NCBI Taxonomy" id="3110235"/>
    <lineage>
        <taxon>Bacteria</taxon>
        <taxon>Bacillati</taxon>
        <taxon>Actinomycetota</taxon>
        <taxon>Actinomycetes</taxon>
        <taxon>Pseudonocardiales</taxon>
        <taxon>Pseudonocardiaceae</taxon>
        <taxon>Amycolatopsis</taxon>
    </lineage>
</organism>
<evidence type="ECO:0000313" key="4">
    <source>
        <dbReference type="Proteomes" id="UP001304298"/>
    </source>
</evidence>
<gene>
    <name evidence="3" type="ORF">VA596_24905</name>
</gene>
<sequence length="906" mass="97413">MSNLPEDAQTSPVLDSAQLVRIEATHRGFGYQHLYAVACLLTMDRTDTDEVVIEHDEDVELVRPSGAVYVQVKTRERPLRFSDLDGVLPRFEQLRRAHAGGERVGDAGFAIVSNAAPGPDLRARIASSSWPSDVALVWPGGTAGGVDLSLPTPWKGLQEAMEACVELAGGVPFPSLAPETLVLKLAGLAQYIATGHAGHAVTKAQLHEFLEQLVVQLHDFPQPPVDYRQQSSEPDLSAPGRVQLVVGVSGAGKTTWASIMSLRHPFPTAYFDVGELPSQAVASSLARELVARFLPGRTPGGGGAALPAASGLELMAFLSRRLREEELEVTVVLDNVHRLSAQALRSLVEAAPDVRFVLLGQPWPGQAPVEALLEIQAEELGGWSQDDVAAVFAAEGCPVEVTAVQRLLRLTAGVPLYVKAAVQLAVRAYDRDVTEFLDAVEARLTHVETAQEVILAETFKELTLPARTVASMLELADVPLTTEEALDLVSTAGLTPPTAAATVRDLTRSSILQVTGDGIKIHDAFRLLARDHRTTLEPEILSAALENLVVLVQRSLPTTWTVGRFGLWLRLLPQTGRQETLIDIATQEEFHQAGDPSEVRAAIEAIAQSTDLGDEARFWALDALAFWDYSVGSYGNIPSMVDQMTAAVGAGMDPRAASALAMKQMIAASLRDDRDGVEAAFSVGLERSAGDAMVQLIVRYNHALSLYHLGANEDAASEALSLVGDYYERLGLDLRDVVGVSPSDLRAAVPDSATRDDDFRHVADSLQLVGAASKRLGESSAARVLVHAMKFYSAASAWRSAVRVGQDAIDEVLGLGDLQGARNISENFLLPLVAEYQLVDLLIPVRAQYAVLLAWCGEIDAAREEITKLEAYQLNDAGAAELVNQRQVIDRIAERGDLAANPVIEG</sequence>
<name>A0ABU5R972_9PSEU</name>
<proteinExistence type="predicted"/>
<dbReference type="InterPro" id="IPR049945">
    <property type="entry name" value="AAA_22"/>
</dbReference>
<dbReference type="EMBL" id="JAYFSI010000005">
    <property type="protein sequence ID" value="MEA5362798.1"/>
    <property type="molecule type" value="Genomic_DNA"/>
</dbReference>
<reference evidence="3 4" key="1">
    <citation type="submission" date="2023-12" db="EMBL/GenBank/DDBJ databases">
        <title>Amycolatopsis sp. V23-08.</title>
        <authorList>
            <person name="Somphong A."/>
        </authorList>
    </citation>
    <scope>NUCLEOTIDE SEQUENCE [LARGE SCALE GENOMIC DNA]</scope>
    <source>
        <strain evidence="3 4">V23-08</strain>
    </source>
</reference>